<proteinExistence type="predicted"/>
<keyword evidence="5" id="KW-1185">Reference proteome</keyword>
<dbReference type="InterPro" id="IPR008928">
    <property type="entry name" value="6-hairpin_glycosidase_sf"/>
</dbReference>
<name>A0A1M6KDM9_REIAG</name>
<reference evidence="5" key="1">
    <citation type="submission" date="2016-11" db="EMBL/GenBank/DDBJ databases">
        <authorList>
            <person name="Varghese N."/>
            <person name="Submissions S."/>
        </authorList>
    </citation>
    <scope>NUCLEOTIDE SEQUENCE [LARGE SCALE GENOMIC DNA]</scope>
    <source>
        <strain evidence="5">DSM 26134</strain>
    </source>
</reference>
<dbReference type="PANTHER" id="PTHR31084:SF0">
    <property type="entry name" value="ALPHA-L-FUCOSIDASE 2"/>
    <property type="match status" value="1"/>
</dbReference>
<evidence type="ECO:0000259" key="1">
    <source>
        <dbReference type="Pfam" id="PF14498"/>
    </source>
</evidence>
<dbReference type="Proteomes" id="UP000184474">
    <property type="component" value="Unassembled WGS sequence"/>
</dbReference>
<dbReference type="SUPFAM" id="SSF48208">
    <property type="entry name" value="Six-hairpin glycosidases"/>
    <property type="match status" value="1"/>
</dbReference>
<evidence type="ECO:0000313" key="4">
    <source>
        <dbReference type="EMBL" id="SHJ57043.1"/>
    </source>
</evidence>
<dbReference type="Gene3D" id="1.50.10.10">
    <property type="match status" value="1"/>
</dbReference>
<protein>
    <submittedName>
        <fullName evidence="4">Alpha-L-fucosidase 2</fullName>
    </submittedName>
</protein>
<organism evidence="4 5">
    <name type="scientific">Reichenbachiella agariperforans</name>
    <dbReference type="NCBI Taxonomy" id="156994"/>
    <lineage>
        <taxon>Bacteria</taxon>
        <taxon>Pseudomonadati</taxon>
        <taxon>Bacteroidota</taxon>
        <taxon>Cytophagia</taxon>
        <taxon>Cytophagales</taxon>
        <taxon>Reichenbachiellaceae</taxon>
        <taxon>Reichenbachiella</taxon>
    </lineage>
</organism>
<evidence type="ECO:0000259" key="2">
    <source>
        <dbReference type="Pfam" id="PF21307"/>
    </source>
</evidence>
<dbReference type="InterPro" id="IPR049053">
    <property type="entry name" value="AFCA-like_C"/>
</dbReference>
<dbReference type="RefSeq" id="WP_073119176.1">
    <property type="nucleotide sequence ID" value="NZ_FRAA01000001.1"/>
</dbReference>
<dbReference type="Gene3D" id="2.70.98.50">
    <property type="entry name" value="putative glycoside hydrolase family protein from bacillus halodurans"/>
    <property type="match status" value="1"/>
</dbReference>
<dbReference type="InterPro" id="IPR054363">
    <property type="entry name" value="GH95_cat"/>
</dbReference>
<feature type="domain" description="Glycosyl hydrolase family 95 N-terminal" evidence="1">
    <location>
        <begin position="34"/>
        <end position="269"/>
    </location>
</feature>
<dbReference type="STRING" id="156994.SAMN04488028_101537"/>
<dbReference type="GO" id="GO:0005975">
    <property type="term" value="P:carbohydrate metabolic process"/>
    <property type="evidence" value="ECO:0007669"/>
    <property type="project" value="InterPro"/>
</dbReference>
<dbReference type="Pfam" id="PF22124">
    <property type="entry name" value="Glyco_hydro_95_cat"/>
    <property type="match status" value="1"/>
</dbReference>
<feature type="domain" description="Alpha fucosidase A-like C-terminal" evidence="2">
    <location>
        <begin position="700"/>
        <end position="760"/>
    </location>
</feature>
<dbReference type="Pfam" id="PF14498">
    <property type="entry name" value="Glyco_hyd_65N_2"/>
    <property type="match status" value="1"/>
</dbReference>
<accession>A0A1M6KDM9</accession>
<gene>
    <name evidence="4" type="ORF">SAMN04488028_101537</name>
</gene>
<dbReference type="InterPro" id="IPR016518">
    <property type="entry name" value="Alpha-L-fucosidase"/>
</dbReference>
<dbReference type="InterPro" id="IPR012341">
    <property type="entry name" value="6hp_glycosidase-like_sf"/>
</dbReference>
<dbReference type="PANTHER" id="PTHR31084">
    <property type="entry name" value="ALPHA-L-FUCOSIDASE 2"/>
    <property type="match status" value="1"/>
</dbReference>
<evidence type="ECO:0000313" key="5">
    <source>
        <dbReference type="Proteomes" id="UP000184474"/>
    </source>
</evidence>
<dbReference type="EMBL" id="FRAA01000001">
    <property type="protein sequence ID" value="SHJ57043.1"/>
    <property type="molecule type" value="Genomic_DNA"/>
</dbReference>
<dbReference type="InterPro" id="IPR027414">
    <property type="entry name" value="GH95_N_dom"/>
</dbReference>
<evidence type="ECO:0000259" key="3">
    <source>
        <dbReference type="Pfam" id="PF22124"/>
    </source>
</evidence>
<feature type="domain" description="Glycosyl hydrolase family 95 catalytic" evidence="3">
    <location>
        <begin position="293"/>
        <end position="698"/>
    </location>
</feature>
<dbReference type="Pfam" id="PF21307">
    <property type="entry name" value="Glyco_hydro_95_C"/>
    <property type="match status" value="1"/>
</dbReference>
<dbReference type="FunFam" id="1.50.10.10:FF:000028">
    <property type="entry name" value="Alpha-L-fucosidase 2"/>
    <property type="match status" value="1"/>
</dbReference>
<dbReference type="PIRSF" id="PIRSF007663">
    <property type="entry name" value="UCP007663"/>
    <property type="match status" value="1"/>
</dbReference>
<dbReference type="GO" id="GO:0004560">
    <property type="term" value="F:alpha-L-fucosidase activity"/>
    <property type="evidence" value="ECO:0007669"/>
    <property type="project" value="InterPro"/>
</dbReference>
<dbReference type="PROSITE" id="PS51257">
    <property type="entry name" value="PROKAR_LIPOPROTEIN"/>
    <property type="match status" value="1"/>
</dbReference>
<sequence>MRNGISLLVIFLTSIFGFLSCADRQSQDTVELKLWYDEPAERWVEALPVGNGRLGAMVYGRPGQELIQLNENTIYAGGPHRNDNPAAKESLNRVRELIFEEQYEEAQQLINQTFFSGKNGMSYQTAGNLRLDFGDDEAYQNYYRELDLDRAITTTRYTKNGIGYQTQVFSSYPDQVMAVQLSADQADELSFSANLDRPGEFDVSTLGSNGLVLSARGSDHEGVQGQVNFELQIQIEADGGTVKTEHQKIEVEKANAATIYISIASNFERYDDLNGDASEKAAKSLQAAVEKGFDQLLLDHIADYQKLFRRVTLDLGNTDSAYNTTDQRIVDFSSGNDPQLAALYFQFGRYLLISSSRPGGQPANLQGIWNDQLKPAWDSKYTININTEMNYWPSEITNLPTLNEPLVEMVKDLSYTGRKTAQDMYGARGWVAHHNTDIWRITGPVDGAFWGMWPMGGAWLSQHLFDKYDYSGDRAFLTSVYPVVREACLFYQDFMVKDPDKGRQVIVPSISPENAPYSDHRASVSAGTTMDNQLIFDLFSRTAQAADILGTDKALVVELNKRLEELPPMQIGKWGQLQEWMYDWDNPEDHHRHVSHLYGLYPSNQISPYKTPKLFDAARTSLVARGDESTGWSMGWKVNLWARLLDGNHAMKLIKDQLSPSVQAQGEQGGTYPNLFDAHPPFQIDGNFGCTAGIAEMLLQSHDGALHVLPALPDDWSQGEVRGLRARGGFEVDIKWESSLAKEVKITSQLGGGCRVRSYYPLVGDGLEEATGKNSNPFYQQPNIKKPLIAKEANFKGLELKKIYEYDLTTEPGKTYNLKAAK</sequence>
<dbReference type="AlphaFoldDB" id="A0A1M6KDM9"/>